<evidence type="ECO:0000256" key="6">
    <source>
        <dbReference type="SAM" id="SignalP"/>
    </source>
</evidence>
<evidence type="ECO:0000256" key="1">
    <source>
        <dbReference type="ARBA" id="ARBA00022475"/>
    </source>
</evidence>
<reference evidence="7 8" key="1">
    <citation type="submission" date="2017-08" db="EMBL/GenBank/DDBJ databases">
        <title>Substantial Increase in Enzyme Production by Combined Drug-Resistance Mutations in Paenibacillus agaridevorans.</title>
        <authorList>
            <person name="Tanaka Y."/>
            <person name="Funane K."/>
            <person name="Hosaka T."/>
            <person name="Shiwa Y."/>
            <person name="Fujita N."/>
            <person name="Miyazaki T."/>
            <person name="Yoshikawa H."/>
            <person name="Murakami K."/>
            <person name="Kasahara K."/>
            <person name="Inaoka T."/>
            <person name="Hiraga Y."/>
            <person name="Ochi K."/>
        </authorList>
    </citation>
    <scope>NUCLEOTIDE SEQUENCE [LARGE SCALE GENOMIC DNA]</scope>
    <source>
        <strain evidence="7 8">T-3040</strain>
    </source>
</reference>
<evidence type="ECO:0000256" key="2">
    <source>
        <dbReference type="ARBA" id="ARBA00022729"/>
    </source>
</evidence>
<dbReference type="Gene3D" id="3.40.190.10">
    <property type="entry name" value="Periplasmic binding protein-like II"/>
    <property type="match status" value="2"/>
</dbReference>
<evidence type="ECO:0008006" key="9">
    <source>
        <dbReference type="Google" id="ProtNLM"/>
    </source>
</evidence>
<dbReference type="PANTHER" id="PTHR43649">
    <property type="entry name" value="ARABINOSE-BINDING PROTEIN-RELATED"/>
    <property type="match status" value="1"/>
</dbReference>
<evidence type="ECO:0000313" key="8">
    <source>
        <dbReference type="Proteomes" id="UP000245202"/>
    </source>
</evidence>
<comment type="caution">
    <text evidence="7">The sequence shown here is derived from an EMBL/GenBank/DDBJ whole genome shotgun (WGS) entry which is preliminary data.</text>
</comment>
<keyword evidence="2 6" id="KW-0732">Signal</keyword>
<dbReference type="InterPro" id="IPR050490">
    <property type="entry name" value="Bact_solute-bd_prot1"/>
</dbReference>
<keyword evidence="5" id="KW-0449">Lipoprotein</keyword>
<keyword evidence="4" id="KW-0564">Palmitate</keyword>
<evidence type="ECO:0000313" key="7">
    <source>
        <dbReference type="EMBL" id="GBG08351.1"/>
    </source>
</evidence>
<sequence length="497" mass="55089">MKKRSLSLVGMLMIVALIVAACGSGNNETGGSGVSESGEVTNKKVKLMRTYHAGLEQFKGSDNINSNKLYNLLKEWSGYNINYETLPKDNASQKISVILASGDVPDLMHIPGKSDYFKLAQQGSFEPLDDLVEKYIPNLSSVFSKEQLDAARLDGVLYGLPVRVAQKVGNGVLIHDGVFKELGLKDPTTLDEMYNVLKTIKEQKNIIPLTAAASNPGSFMGAFSPISSMYGVGNTTVEKDGKLAFSWIQPEYKTFLETMNKWFKEGLIDQEFAINKDVKDKMITATAAMSVLYWADAKIIDDAIAGKGGTLNSVRYIDPPVGPNGQSGVPEQSLANSFVVIPKQAKNKEGAADYYNFLLEEKTDTLITFGIENEDYTVEDGKVVQTPEQSNEIPWRTLYFNLDTDTSFNARLGAKGFLPYYNQLLEHKQNREETAYAPFIEAYDTKLTELSNYVAENSIKFIMGNRDLSEFDAFVSEFNAKGGQKAIDEMNEWFTSK</sequence>
<name>A0A2R5EYA5_9BACL</name>
<organism evidence="7 8">
    <name type="scientific">Paenibacillus agaridevorans</name>
    <dbReference type="NCBI Taxonomy" id="171404"/>
    <lineage>
        <taxon>Bacteria</taxon>
        <taxon>Bacillati</taxon>
        <taxon>Bacillota</taxon>
        <taxon>Bacilli</taxon>
        <taxon>Bacillales</taxon>
        <taxon>Paenibacillaceae</taxon>
        <taxon>Paenibacillus</taxon>
    </lineage>
</organism>
<feature type="signal peptide" evidence="6">
    <location>
        <begin position="1"/>
        <end position="21"/>
    </location>
</feature>
<protein>
    <recommendedName>
        <fullName evidence="9">ABC transporter substrate-binding protein</fullName>
    </recommendedName>
</protein>
<dbReference type="Proteomes" id="UP000245202">
    <property type="component" value="Unassembled WGS sequence"/>
</dbReference>
<dbReference type="RefSeq" id="WP_181376621.1">
    <property type="nucleotide sequence ID" value="NZ_BDQX01000163.1"/>
</dbReference>
<evidence type="ECO:0000256" key="4">
    <source>
        <dbReference type="ARBA" id="ARBA00023139"/>
    </source>
</evidence>
<keyword evidence="1" id="KW-1003">Cell membrane</keyword>
<evidence type="ECO:0000256" key="3">
    <source>
        <dbReference type="ARBA" id="ARBA00023136"/>
    </source>
</evidence>
<dbReference type="InterPro" id="IPR006059">
    <property type="entry name" value="SBP"/>
</dbReference>
<keyword evidence="3" id="KW-0472">Membrane</keyword>
<gene>
    <name evidence="7" type="ORF">PAT3040_02931</name>
</gene>
<dbReference type="AlphaFoldDB" id="A0A2R5EYA5"/>
<dbReference type="PANTHER" id="PTHR43649:SF33">
    <property type="entry name" value="POLYGALACTURONAN_RHAMNOGALACTURONAN-BINDING PROTEIN YTCQ"/>
    <property type="match status" value="1"/>
</dbReference>
<dbReference type="SUPFAM" id="SSF53850">
    <property type="entry name" value="Periplasmic binding protein-like II"/>
    <property type="match status" value="1"/>
</dbReference>
<feature type="chain" id="PRO_5015354236" description="ABC transporter substrate-binding protein" evidence="6">
    <location>
        <begin position="22"/>
        <end position="497"/>
    </location>
</feature>
<dbReference type="Pfam" id="PF01547">
    <property type="entry name" value="SBP_bac_1"/>
    <property type="match status" value="1"/>
</dbReference>
<accession>A0A2R5EYA5</accession>
<evidence type="ECO:0000256" key="5">
    <source>
        <dbReference type="ARBA" id="ARBA00023288"/>
    </source>
</evidence>
<proteinExistence type="predicted"/>
<dbReference type="EMBL" id="BDQX01000163">
    <property type="protein sequence ID" value="GBG08351.1"/>
    <property type="molecule type" value="Genomic_DNA"/>
</dbReference>
<dbReference type="PROSITE" id="PS51257">
    <property type="entry name" value="PROKAR_LIPOPROTEIN"/>
    <property type="match status" value="1"/>
</dbReference>
<keyword evidence="8" id="KW-1185">Reference proteome</keyword>